<gene>
    <name evidence="9" type="ORF">NK662_05715</name>
</gene>
<feature type="transmembrane region" description="Helical" evidence="7">
    <location>
        <begin position="930"/>
        <end position="952"/>
    </location>
</feature>
<comment type="subcellular location">
    <subcellularLocation>
        <location evidence="1">Cell membrane</location>
        <topology evidence="1">Multi-pass membrane protein</topology>
    </subcellularLocation>
</comment>
<dbReference type="Gene3D" id="1.20.1640.10">
    <property type="entry name" value="Multidrug efflux transporter AcrB transmembrane domain"/>
    <property type="match status" value="2"/>
</dbReference>
<evidence type="ECO:0000256" key="6">
    <source>
        <dbReference type="ARBA" id="ARBA00023136"/>
    </source>
</evidence>
<comment type="caution">
    <text evidence="9">The sequence shown here is derived from an EMBL/GenBank/DDBJ whole genome shotgun (WGS) entry which is preliminary data.</text>
</comment>
<dbReference type="GO" id="GO:0005886">
    <property type="term" value="C:plasma membrane"/>
    <property type="evidence" value="ECO:0007669"/>
    <property type="project" value="UniProtKB-SubCell"/>
</dbReference>
<organism evidence="9 10">
    <name type="scientific">Ectobacillus ponti</name>
    <dbReference type="NCBI Taxonomy" id="2961894"/>
    <lineage>
        <taxon>Bacteria</taxon>
        <taxon>Bacillati</taxon>
        <taxon>Bacillota</taxon>
        <taxon>Bacilli</taxon>
        <taxon>Bacillales</taxon>
        <taxon>Bacillaceae</taxon>
        <taxon>Ectobacillus</taxon>
    </lineage>
</organism>
<feature type="transmembrane region" description="Helical" evidence="7">
    <location>
        <begin position="205"/>
        <end position="223"/>
    </location>
</feature>
<dbReference type="Gene3D" id="1.10.287.950">
    <property type="entry name" value="Methyl-accepting chemotaxis protein"/>
    <property type="match status" value="1"/>
</dbReference>
<evidence type="ECO:0000256" key="4">
    <source>
        <dbReference type="ARBA" id="ARBA00022692"/>
    </source>
</evidence>
<feature type="transmembrane region" description="Helical" evidence="7">
    <location>
        <begin position="181"/>
        <end position="198"/>
    </location>
</feature>
<dbReference type="EMBL" id="JANCLT010000002">
    <property type="protein sequence ID" value="MCP8968035.1"/>
    <property type="molecule type" value="Genomic_DNA"/>
</dbReference>
<protein>
    <submittedName>
        <fullName evidence="9">MMPL family transporter</fullName>
    </submittedName>
</protein>
<dbReference type="SUPFAM" id="SSF82866">
    <property type="entry name" value="Multidrug efflux transporter AcrB transmembrane domain"/>
    <property type="match status" value="2"/>
</dbReference>
<name>A0AA42BNI9_9BACI</name>
<dbReference type="PANTHER" id="PTHR33406">
    <property type="entry name" value="MEMBRANE PROTEIN MJ1562-RELATED"/>
    <property type="match status" value="1"/>
</dbReference>
<dbReference type="AlphaFoldDB" id="A0AA42BNI9"/>
<sequence length="1052" mass="113212">MRTLLKLRWVFVLLWAVALTVLLMFQPNMSQLVRDKGNITVPGGYSSMDAKDILKRHSTEDAKTITGTLVFHDKKGMDAADEAEIKQVIQALEDKKEKLGIIQITSFADNEEIRKQVISKDNKTILVPVEIDPQKRKVAEIRTQLQDTIGKTKVEHYLTGESFISEDVVASSQEGLHKTEVITVVFILLVLVIVFRSLVAPLIPLITVGLAYAGSAAVVAYLVDWFNFPLSNFTQIFMVAILFGIGTDYCILLLSRFKEELPKHETVTDAIVKTYQTAGKTVFFSALAVLIGFASIGLSKFSLYRSATGVAIGILVMLIAFATIVPFFMAVLGPKLFWPAKNIADHSDSKIWGFLGSFSLTKPFRALLVVAVIIVPLFISYKGNLSFNSLNEIGEGYDSVKGFNTIADSFGPGEIMPVQVVIESKKNLNNGEGLAAIEKVSEELSKVNGVAKVRSASRPLGEEVKDFTVSEQAKKLSDGLGQGKDGLGQIGSGLTEAKNGLASNAPKLQQAVDGVGKLADGTKTVIENLNKVQTGLQAIAKGLQDGSMGAGELKKGVTQMREQMEAAGSQTGAMVTSYQQLASSLQQLSGGYGQIAGGLEAIQGPLNALNGAFTRLEAQPGFGTFAATADYQQIKGTALGAQQTVNSLLDPKQGLPALNAGLQQAADGVTAGQAQIEASVKGQQQLVAGLRQIETGLDKLATGLNQGAAGQVQIVNGVPQLVGGLSKIEDGQRQTKDGFGQLVSQLQTLTDGLGKSVDGIQKVSDGLTQAKDYLGNLSTAENAGFYVPSQAFENSEFQQVFDRYLSKDSKVAKFDVILKYNPYNMKSLDTAKTIKGTVERSLKGTGLEGATYGVTGASAISSDLLAASDRDYTQTVVYMLVGIGLILVLLLRSLVMPLYLIVSLVLCFYSSLALNEVIFVRILGYDGLNWTMPFFGFVLLMALGVDYSIFLMDRFNEYKGMPVAQAMLQAMRNMGTVIFSAVIILGGTFAAMYPAGVLSLAQIATIVLVGLLLYALVFLPFFVPAMVKLFGRANWFPFDRSQEVYKKDDVSM</sequence>
<dbReference type="Proteomes" id="UP001156102">
    <property type="component" value="Unassembled WGS sequence"/>
</dbReference>
<feature type="domain" description="SSD" evidence="8">
    <location>
        <begin position="205"/>
        <end position="334"/>
    </location>
</feature>
<dbReference type="PANTHER" id="PTHR33406:SF6">
    <property type="entry name" value="MEMBRANE PROTEIN YDGH-RELATED"/>
    <property type="match status" value="1"/>
</dbReference>
<keyword evidence="6 7" id="KW-0472">Membrane</keyword>
<feature type="transmembrane region" description="Helical" evidence="7">
    <location>
        <begin position="282"/>
        <end position="304"/>
    </location>
</feature>
<reference evidence="9" key="1">
    <citation type="submission" date="2022-07" db="EMBL/GenBank/DDBJ databases">
        <authorList>
            <person name="Li W.-J."/>
            <person name="Deng Q.-Q."/>
        </authorList>
    </citation>
    <scope>NUCLEOTIDE SEQUENCE</scope>
    <source>
        <strain evidence="9">SYSU M60031</strain>
    </source>
</reference>
<evidence type="ECO:0000256" key="3">
    <source>
        <dbReference type="ARBA" id="ARBA00022475"/>
    </source>
</evidence>
<comment type="similarity">
    <text evidence="2">Belongs to the resistance-nodulation-cell division (RND) (TC 2.A.6) family. MmpL subfamily.</text>
</comment>
<keyword evidence="4 7" id="KW-0812">Transmembrane</keyword>
<proteinExistence type="inferred from homology"/>
<dbReference type="InterPro" id="IPR000731">
    <property type="entry name" value="SSD"/>
</dbReference>
<keyword evidence="5 7" id="KW-1133">Transmembrane helix</keyword>
<feature type="transmembrane region" description="Helical" evidence="7">
    <location>
        <begin position="235"/>
        <end position="254"/>
    </location>
</feature>
<dbReference type="InterPro" id="IPR004869">
    <property type="entry name" value="MMPL_dom"/>
</dbReference>
<feature type="transmembrane region" description="Helical" evidence="7">
    <location>
        <begin position="310"/>
        <end position="332"/>
    </location>
</feature>
<feature type="transmembrane region" description="Helical" evidence="7">
    <location>
        <begin position="898"/>
        <end position="924"/>
    </location>
</feature>
<evidence type="ECO:0000259" key="8">
    <source>
        <dbReference type="PROSITE" id="PS50156"/>
    </source>
</evidence>
<evidence type="ECO:0000256" key="7">
    <source>
        <dbReference type="SAM" id="Phobius"/>
    </source>
</evidence>
<dbReference type="SUPFAM" id="SSF58104">
    <property type="entry name" value="Methyl-accepting chemotaxis protein (MCP) signaling domain"/>
    <property type="match status" value="1"/>
</dbReference>
<keyword evidence="10" id="KW-1185">Reference proteome</keyword>
<evidence type="ECO:0000256" key="5">
    <source>
        <dbReference type="ARBA" id="ARBA00022989"/>
    </source>
</evidence>
<evidence type="ECO:0000313" key="9">
    <source>
        <dbReference type="EMBL" id="MCP8968035.1"/>
    </source>
</evidence>
<feature type="transmembrane region" description="Helical" evidence="7">
    <location>
        <begin position="872"/>
        <end position="891"/>
    </location>
</feature>
<keyword evidence="3" id="KW-1003">Cell membrane</keyword>
<feature type="transmembrane region" description="Helical" evidence="7">
    <location>
        <begin position="973"/>
        <end position="993"/>
    </location>
</feature>
<dbReference type="Pfam" id="PF03176">
    <property type="entry name" value="MMPL"/>
    <property type="match status" value="2"/>
</dbReference>
<feature type="transmembrane region" description="Helical" evidence="7">
    <location>
        <begin position="364"/>
        <end position="381"/>
    </location>
</feature>
<feature type="transmembrane region" description="Helical" evidence="7">
    <location>
        <begin position="999"/>
        <end position="1023"/>
    </location>
</feature>
<evidence type="ECO:0000256" key="1">
    <source>
        <dbReference type="ARBA" id="ARBA00004651"/>
    </source>
</evidence>
<accession>A0AA42BNI9</accession>
<dbReference type="InterPro" id="IPR050545">
    <property type="entry name" value="Mycobact_MmpL"/>
</dbReference>
<dbReference type="PROSITE" id="PS50156">
    <property type="entry name" value="SSD"/>
    <property type="match status" value="1"/>
</dbReference>
<evidence type="ECO:0000313" key="10">
    <source>
        <dbReference type="Proteomes" id="UP001156102"/>
    </source>
</evidence>
<evidence type="ECO:0000256" key="2">
    <source>
        <dbReference type="ARBA" id="ARBA00010157"/>
    </source>
</evidence>
<dbReference type="RefSeq" id="WP_254757936.1">
    <property type="nucleotide sequence ID" value="NZ_JANCLT010000002.1"/>
</dbReference>